<protein>
    <submittedName>
        <fullName evidence="1">Uncharacterized protein</fullName>
    </submittedName>
</protein>
<dbReference type="EMBL" id="KZ293688">
    <property type="protein sequence ID" value="PBK85866.1"/>
    <property type="molecule type" value="Genomic_DNA"/>
</dbReference>
<organism evidence="1 2">
    <name type="scientific">Armillaria gallica</name>
    <name type="common">Bulbous honey fungus</name>
    <name type="synonym">Armillaria bulbosa</name>
    <dbReference type="NCBI Taxonomy" id="47427"/>
    <lineage>
        <taxon>Eukaryota</taxon>
        <taxon>Fungi</taxon>
        <taxon>Dikarya</taxon>
        <taxon>Basidiomycota</taxon>
        <taxon>Agaricomycotina</taxon>
        <taxon>Agaricomycetes</taxon>
        <taxon>Agaricomycetidae</taxon>
        <taxon>Agaricales</taxon>
        <taxon>Marasmiineae</taxon>
        <taxon>Physalacriaceae</taxon>
        <taxon>Armillaria</taxon>
    </lineage>
</organism>
<evidence type="ECO:0000313" key="2">
    <source>
        <dbReference type="Proteomes" id="UP000217790"/>
    </source>
</evidence>
<dbReference type="AlphaFoldDB" id="A0A2H3DEF9"/>
<proteinExistence type="predicted"/>
<evidence type="ECO:0000313" key="1">
    <source>
        <dbReference type="EMBL" id="PBK85866.1"/>
    </source>
</evidence>
<dbReference type="Proteomes" id="UP000217790">
    <property type="component" value="Unassembled WGS sequence"/>
</dbReference>
<gene>
    <name evidence="1" type="ORF">ARMGADRAFT_546300</name>
</gene>
<reference evidence="2" key="1">
    <citation type="journal article" date="2017" name="Nat. Ecol. Evol.">
        <title>Genome expansion and lineage-specific genetic innovations in the forest pathogenic fungi Armillaria.</title>
        <authorList>
            <person name="Sipos G."/>
            <person name="Prasanna A.N."/>
            <person name="Walter M.C."/>
            <person name="O'Connor E."/>
            <person name="Balint B."/>
            <person name="Krizsan K."/>
            <person name="Kiss B."/>
            <person name="Hess J."/>
            <person name="Varga T."/>
            <person name="Slot J."/>
            <person name="Riley R."/>
            <person name="Boka B."/>
            <person name="Rigling D."/>
            <person name="Barry K."/>
            <person name="Lee J."/>
            <person name="Mihaltcheva S."/>
            <person name="LaButti K."/>
            <person name="Lipzen A."/>
            <person name="Waldron R."/>
            <person name="Moloney N.M."/>
            <person name="Sperisen C."/>
            <person name="Kredics L."/>
            <person name="Vagvoelgyi C."/>
            <person name="Patrignani A."/>
            <person name="Fitzpatrick D."/>
            <person name="Nagy I."/>
            <person name="Doyle S."/>
            <person name="Anderson J.B."/>
            <person name="Grigoriev I.V."/>
            <person name="Gueldener U."/>
            <person name="Muensterkoetter M."/>
            <person name="Nagy L.G."/>
        </authorList>
    </citation>
    <scope>NUCLEOTIDE SEQUENCE [LARGE SCALE GENOMIC DNA]</scope>
    <source>
        <strain evidence="2">Ar21-2</strain>
    </source>
</reference>
<accession>A0A2H3DEF9</accession>
<name>A0A2H3DEF9_ARMGA</name>
<keyword evidence="2" id="KW-1185">Reference proteome</keyword>
<dbReference type="InParanoid" id="A0A2H3DEF9"/>
<sequence length="150" mass="17555">MRKVDENDVFGILIAGRNDDIFLTDAVHKTTLVDLNNIIQQNLDLLFRDGRDDAKTTYQGFRFVQQILVACRRRRFARVFVTYILGKRDFHRRRDGSSMRSRIRTRATSPLYIRSLDRTLVQEGHRMVTKNRTLCLPSNAERSSFSALYV</sequence>